<feature type="compositionally biased region" description="Polar residues" evidence="1">
    <location>
        <begin position="167"/>
        <end position="185"/>
    </location>
</feature>
<dbReference type="AlphaFoldDB" id="A0A9P4NUQ4"/>
<feature type="transmembrane region" description="Helical" evidence="2">
    <location>
        <begin position="193"/>
        <end position="213"/>
    </location>
</feature>
<dbReference type="EMBL" id="MU007028">
    <property type="protein sequence ID" value="KAF2432057.1"/>
    <property type="molecule type" value="Genomic_DNA"/>
</dbReference>
<evidence type="ECO:0000313" key="4">
    <source>
        <dbReference type="Proteomes" id="UP000800235"/>
    </source>
</evidence>
<keyword evidence="2" id="KW-0812">Transmembrane</keyword>
<sequence length="218" mass="23543">MSTSAAMGFYIDGSVLFTFPLSDLHSELGSTSTHMATTLVHDKPGGTDSDSDWVSTDSSDVESCFNGGKPHTSLQHSGSAATVWHFGSPVKTIADQTFTAPVEVNPHGHQDSRKPEFGDCSPEYIRELVKFELLASRRQNASIYAIYEGVHAIGLTPATDFPLQPDAPTTKNSTRPKSSSSNNARTTKRPKRISLTALCCTLGFFSCFSTVPFQTYPG</sequence>
<keyword evidence="2" id="KW-0472">Membrane</keyword>
<name>A0A9P4NUQ4_9PEZI</name>
<reference evidence="3" key="1">
    <citation type="journal article" date="2020" name="Stud. Mycol.">
        <title>101 Dothideomycetes genomes: a test case for predicting lifestyles and emergence of pathogens.</title>
        <authorList>
            <person name="Haridas S."/>
            <person name="Albert R."/>
            <person name="Binder M."/>
            <person name="Bloem J."/>
            <person name="Labutti K."/>
            <person name="Salamov A."/>
            <person name="Andreopoulos B."/>
            <person name="Baker S."/>
            <person name="Barry K."/>
            <person name="Bills G."/>
            <person name="Bluhm B."/>
            <person name="Cannon C."/>
            <person name="Castanera R."/>
            <person name="Culley D."/>
            <person name="Daum C."/>
            <person name="Ezra D."/>
            <person name="Gonzalez J."/>
            <person name="Henrissat B."/>
            <person name="Kuo A."/>
            <person name="Liang C."/>
            <person name="Lipzen A."/>
            <person name="Lutzoni F."/>
            <person name="Magnuson J."/>
            <person name="Mondo S."/>
            <person name="Nolan M."/>
            <person name="Ohm R."/>
            <person name="Pangilinan J."/>
            <person name="Park H.-J."/>
            <person name="Ramirez L."/>
            <person name="Alfaro M."/>
            <person name="Sun H."/>
            <person name="Tritt A."/>
            <person name="Yoshinaga Y."/>
            <person name="Zwiers L.-H."/>
            <person name="Turgeon B."/>
            <person name="Goodwin S."/>
            <person name="Spatafora J."/>
            <person name="Crous P."/>
            <person name="Grigoriev I."/>
        </authorList>
    </citation>
    <scope>NUCLEOTIDE SEQUENCE</scope>
    <source>
        <strain evidence="3">CBS 130266</strain>
    </source>
</reference>
<organism evidence="3 4">
    <name type="scientific">Tothia fuscella</name>
    <dbReference type="NCBI Taxonomy" id="1048955"/>
    <lineage>
        <taxon>Eukaryota</taxon>
        <taxon>Fungi</taxon>
        <taxon>Dikarya</taxon>
        <taxon>Ascomycota</taxon>
        <taxon>Pezizomycotina</taxon>
        <taxon>Dothideomycetes</taxon>
        <taxon>Pleosporomycetidae</taxon>
        <taxon>Venturiales</taxon>
        <taxon>Cylindrosympodiaceae</taxon>
        <taxon>Tothia</taxon>
    </lineage>
</organism>
<gene>
    <name evidence="3" type="ORF">EJ08DRAFT_659408</name>
</gene>
<feature type="region of interest" description="Disordered" evidence="1">
    <location>
        <begin position="158"/>
        <end position="189"/>
    </location>
</feature>
<comment type="caution">
    <text evidence="3">The sequence shown here is derived from an EMBL/GenBank/DDBJ whole genome shotgun (WGS) entry which is preliminary data.</text>
</comment>
<accession>A0A9P4NUQ4</accession>
<proteinExistence type="predicted"/>
<evidence type="ECO:0000313" key="3">
    <source>
        <dbReference type="EMBL" id="KAF2432057.1"/>
    </source>
</evidence>
<keyword evidence="4" id="KW-1185">Reference proteome</keyword>
<evidence type="ECO:0000256" key="2">
    <source>
        <dbReference type="SAM" id="Phobius"/>
    </source>
</evidence>
<evidence type="ECO:0000256" key="1">
    <source>
        <dbReference type="SAM" id="MobiDB-lite"/>
    </source>
</evidence>
<keyword evidence="2" id="KW-1133">Transmembrane helix</keyword>
<protein>
    <submittedName>
        <fullName evidence="3">Uncharacterized protein</fullName>
    </submittedName>
</protein>
<dbReference type="Proteomes" id="UP000800235">
    <property type="component" value="Unassembled WGS sequence"/>
</dbReference>